<keyword evidence="12" id="KW-0732">Signal</keyword>
<protein>
    <recommendedName>
        <fullName evidence="2">thioredoxin-dependent peroxiredoxin</fullName>
        <ecNumber evidence="2">1.11.1.24</ecNumber>
    </recommendedName>
    <alternativeName>
        <fullName evidence="8">Thioredoxin peroxidase</fullName>
    </alternativeName>
    <alternativeName>
        <fullName evidence="10">Thioredoxin-dependent peroxiredoxin Bcp</fullName>
    </alternativeName>
</protein>
<feature type="chain" id="PRO_5028894419" description="thioredoxin-dependent peroxiredoxin" evidence="12">
    <location>
        <begin position="23"/>
        <end position="180"/>
    </location>
</feature>
<dbReference type="AlphaFoldDB" id="A0A7H0LL96"/>
<evidence type="ECO:0000256" key="4">
    <source>
        <dbReference type="ARBA" id="ARBA00022862"/>
    </source>
</evidence>
<evidence type="ECO:0000256" key="10">
    <source>
        <dbReference type="ARBA" id="ARBA00042639"/>
    </source>
</evidence>
<dbReference type="EMBL" id="CP061038">
    <property type="protein sequence ID" value="QNQ10449.1"/>
    <property type="molecule type" value="Genomic_DNA"/>
</dbReference>
<dbReference type="EC" id="1.11.1.24" evidence="2"/>
<name>A0A7H0LL96_9SPHN</name>
<feature type="domain" description="Thioredoxin" evidence="13">
    <location>
        <begin position="24"/>
        <end position="176"/>
    </location>
</feature>
<dbReference type="InterPro" id="IPR036249">
    <property type="entry name" value="Thioredoxin-like_sf"/>
</dbReference>
<dbReference type="GO" id="GO:0008379">
    <property type="term" value="F:thioredoxin peroxidase activity"/>
    <property type="evidence" value="ECO:0007669"/>
    <property type="project" value="TreeGrafter"/>
</dbReference>
<evidence type="ECO:0000256" key="12">
    <source>
        <dbReference type="SAM" id="SignalP"/>
    </source>
</evidence>
<dbReference type="Proteomes" id="UP000516148">
    <property type="component" value="Chromosome"/>
</dbReference>
<evidence type="ECO:0000256" key="5">
    <source>
        <dbReference type="ARBA" id="ARBA00023002"/>
    </source>
</evidence>
<evidence type="ECO:0000313" key="14">
    <source>
        <dbReference type="EMBL" id="QNQ10449.1"/>
    </source>
</evidence>
<dbReference type="PANTHER" id="PTHR42801">
    <property type="entry name" value="THIOREDOXIN-DEPENDENT PEROXIDE REDUCTASE"/>
    <property type="match status" value="1"/>
</dbReference>
<dbReference type="InterPro" id="IPR000866">
    <property type="entry name" value="AhpC/TSA"/>
</dbReference>
<dbReference type="Pfam" id="PF00578">
    <property type="entry name" value="AhpC-TSA"/>
    <property type="match status" value="1"/>
</dbReference>
<keyword evidence="5" id="KW-0560">Oxidoreductase</keyword>
<dbReference type="CDD" id="cd03017">
    <property type="entry name" value="PRX_BCP"/>
    <property type="match status" value="1"/>
</dbReference>
<dbReference type="InterPro" id="IPR050924">
    <property type="entry name" value="Peroxiredoxin_BCP/PrxQ"/>
</dbReference>
<keyword evidence="15" id="KW-1185">Reference proteome</keyword>
<dbReference type="PROSITE" id="PS51352">
    <property type="entry name" value="THIOREDOXIN_2"/>
    <property type="match status" value="1"/>
</dbReference>
<keyword evidence="3" id="KW-0575">Peroxidase</keyword>
<dbReference type="InterPro" id="IPR013766">
    <property type="entry name" value="Thioredoxin_domain"/>
</dbReference>
<keyword evidence="4" id="KW-0049">Antioxidant</keyword>
<feature type="signal peptide" evidence="12">
    <location>
        <begin position="1"/>
        <end position="22"/>
    </location>
</feature>
<comment type="function">
    <text evidence="1">Thiol-specific peroxidase that catalyzes the reduction of hydrogen peroxide and organic hydroperoxides to water and alcohols, respectively. Plays a role in cell protection against oxidative stress by detoxifying peroxides and as sensor of hydrogen peroxide-mediated signaling events.</text>
</comment>
<evidence type="ECO:0000256" key="6">
    <source>
        <dbReference type="ARBA" id="ARBA00023157"/>
    </source>
</evidence>
<evidence type="ECO:0000259" key="13">
    <source>
        <dbReference type="PROSITE" id="PS51352"/>
    </source>
</evidence>
<evidence type="ECO:0000256" key="3">
    <source>
        <dbReference type="ARBA" id="ARBA00022559"/>
    </source>
</evidence>
<proteinExistence type="inferred from homology"/>
<evidence type="ECO:0000256" key="1">
    <source>
        <dbReference type="ARBA" id="ARBA00003330"/>
    </source>
</evidence>
<evidence type="ECO:0000256" key="7">
    <source>
        <dbReference type="ARBA" id="ARBA00023284"/>
    </source>
</evidence>
<dbReference type="GO" id="GO:0034599">
    <property type="term" value="P:cellular response to oxidative stress"/>
    <property type="evidence" value="ECO:0007669"/>
    <property type="project" value="TreeGrafter"/>
</dbReference>
<dbReference type="SUPFAM" id="SSF52833">
    <property type="entry name" value="Thioredoxin-like"/>
    <property type="match status" value="1"/>
</dbReference>
<dbReference type="GO" id="GO:0045454">
    <property type="term" value="P:cell redox homeostasis"/>
    <property type="evidence" value="ECO:0007669"/>
    <property type="project" value="TreeGrafter"/>
</dbReference>
<evidence type="ECO:0000313" key="15">
    <source>
        <dbReference type="Proteomes" id="UP000516148"/>
    </source>
</evidence>
<evidence type="ECO:0000256" key="8">
    <source>
        <dbReference type="ARBA" id="ARBA00032824"/>
    </source>
</evidence>
<comment type="catalytic activity">
    <reaction evidence="11">
        <text>a hydroperoxide + [thioredoxin]-dithiol = an alcohol + [thioredoxin]-disulfide + H2O</text>
        <dbReference type="Rhea" id="RHEA:62620"/>
        <dbReference type="Rhea" id="RHEA-COMP:10698"/>
        <dbReference type="Rhea" id="RHEA-COMP:10700"/>
        <dbReference type="ChEBI" id="CHEBI:15377"/>
        <dbReference type="ChEBI" id="CHEBI:29950"/>
        <dbReference type="ChEBI" id="CHEBI:30879"/>
        <dbReference type="ChEBI" id="CHEBI:35924"/>
        <dbReference type="ChEBI" id="CHEBI:50058"/>
        <dbReference type="EC" id="1.11.1.24"/>
    </reaction>
</comment>
<evidence type="ECO:0000256" key="9">
    <source>
        <dbReference type="ARBA" id="ARBA00038489"/>
    </source>
</evidence>
<keyword evidence="7" id="KW-0676">Redox-active center</keyword>
<reference evidence="14 15" key="1">
    <citation type="submission" date="2020-09" db="EMBL/GenBank/DDBJ databases">
        <title>Sphingomonas sp., a new species isolated from pork steak.</title>
        <authorList>
            <person name="Heidler von Heilborn D."/>
        </authorList>
    </citation>
    <scope>NUCLEOTIDE SEQUENCE [LARGE SCALE GENOMIC DNA]</scope>
    <source>
        <strain evidence="15">S8-3T</strain>
    </source>
</reference>
<evidence type="ECO:0000256" key="11">
    <source>
        <dbReference type="ARBA" id="ARBA00049091"/>
    </source>
</evidence>
<gene>
    <name evidence="14" type="ORF">H3Z74_04285</name>
</gene>
<sequence>MKSVAAFLACTAALTIALPASAALPVGARAPIITTKAALGGKPFDFVMARALKKGPVVIYFFPAAFTQGCTIETHEFAEAAAEFEQNGATLIGLSADPIDKLAKFSVEACRNKFPVGVATPATIAGYDVPLKAGATMTNRTSYVIAPDGTVLYTLSQMNPAGHVQGTLNAVKAWKASKKR</sequence>
<dbReference type="KEGG" id="spap:H3Z74_04285"/>
<accession>A0A7H0LL96</accession>
<dbReference type="RefSeq" id="WP_187762747.1">
    <property type="nucleotide sequence ID" value="NZ_CP061038.1"/>
</dbReference>
<dbReference type="Gene3D" id="3.40.30.10">
    <property type="entry name" value="Glutaredoxin"/>
    <property type="match status" value="1"/>
</dbReference>
<dbReference type="GO" id="GO:0005737">
    <property type="term" value="C:cytoplasm"/>
    <property type="evidence" value="ECO:0007669"/>
    <property type="project" value="TreeGrafter"/>
</dbReference>
<evidence type="ECO:0000256" key="2">
    <source>
        <dbReference type="ARBA" id="ARBA00013017"/>
    </source>
</evidence>
<dbReference type="PANTHER" id="PTHR42801:SF4">
    <property type="entry name" value="AHPC_TSA FAMILY PROTEIN"/>
    <property type="match status" value="1"/>
</dbReference>
<keyword evidence="6" id="KW-1015">Disulfide bond</keyword>
<comment type="similarity">
    <text evidence="9">Belongs to the peroxiredoxin family. BCP/PrxQ subfamily.</text>
</comment>
<organism evidence="14 15">
    <name type="scientific">Sphingomonas alpina</name>
    <dbReference type="NCBI Taxonomy" id="653931"/>
    <lineage>
        <taxon>Bacteria</taxon>
        <taxon>Pseudomonadati</taxon>
        <taxon>Pseudomonadota</taxon>
        <taxon>Alphaproteobacteria</taxon>
        <taxon>Sphingomonadales</taxon>
        <taxon>Sphingomonadaceae</taxon>
        <taxon>Sphingomonas</taxon>
    </lineage>
</organism>